<keyword evidence="1" id="KW-0812">Transmembrane</keyword>
<dbReference type="KEGG" id="bapi:BBC0122_020460"/>
<accession>A0A1U9MK92</accession>
<keyword evidence="1" id="KW-0472">Membrane</keyword>
<proteinExistence type="predicted"/>
<protein>
    <submittedName>
        <fullName evidence="2">Uncharacterized protein</fullName>
    </submittedName>
</protein>
<gene>
    <name evidence="2" type="ORF">BBC0122_020460</name>
</gene>
<evidence type="ECO:0000313" key="3">
    <source>
        <dbReference type="Proteomes" id="UP000189632"/>
    </source>
</evidence>
<keyword evidence="1" id="KW-1133">Transmembrane helix</keyword>
<evidence type="ECO:0000256" key="1">
    <source>
        <dbReference type="SAM" id="Phobius"/>
    </source>
</evidence>
<name>A0A1U9MK92_9HYPH</name>
<dbReference type="Proteomes" id="UP000189632">
    <property type="component" value="Chromosome"/>
</dbReference>
<evidence type="ECO:0000313" key="2">
    <source>
        <dbReference type="EMBL" id="AQT48139.1"/>
    </source>
</evidence>
<feature type="transmembrane region" description="Helical" evidence="1">
    <location>
        <begin position="6"/>
        <end position="29"/>
    </location>
</feature>
<reference evidence="2 3" key="1">
    <citation type="submission" date="2016-11" db="EMBL/GenBank/DDBJ databases">
        <title>Comparative genomics of Bartonella apis.</title>
        <authorList>
            <person name="Engel P."/>
        </authorList>
    </citation>
    <scope>NUCLEOTIDE SEQUENCE [LARGE SCALE GENOMIC DNA]</scope>
    <source>
        <strain evidence="2 3">BBC0122</strain>
    </source>
</reference>
<sequence>MGVSLVTNIAGMAEMIIFHLLSMLGVEFITQDKRWQQGRCI</sequence>
<dbReference type="EMBL" id="CP015625">
    <property type="protein sequence ID" value="AQT48139.1"/>
    <property type="molecule type" value="Genomic_DNA"/>
</dbReference>
<organism evidence="2 3">
    <name type="scientific">Bartonella choladocola</name>
    <dbReference type="NCBI Taxonomy" id="2750995"/>
    <lineage>
        <taxon>Bacteria</taxon>
        <taxon>Pseudomonadati</taxon>
        <taxon>Pseudomonadota</taxon>
        <taxon>Alphaproteobacteria</taxon>
        <taxon>Hyphomicrobiales</taxon>
        <taxon>Bartonellaceae</taxon>
        <taxon>Bartonella</taxon>
    </lineage>
</organism>
<keyword evidence="3" id="KW-1185">Reference proteome</keyword>
<dbReference type="AlphaFoldDB" id="A0A1U9MK92"/>